<dbReference type="EMBL" id="VLKH01000014">
    <property type="protein sequence ID" value="TWH77029.1"/>
    <property type="molecule type" value="Genomic_DNA"/>
</dbReference>
<dbReference type="Pfam" id="PF07811">
    <property type="entry name" value="TadE"/>
    <property type="match status" value="1"/>
</dbReference>
<organism evidence="3 4">
    <name type="scientific">Sedimentibacter saalensis</name>
    <dbReference type="NCBI Taxonomy" id="130788"/>
    <lineage>
        <taxon>Bacteria</taxon>
        <taxon>Bacillati</taxon>
        <taxon>Bacillota</taxon>
        <taxon>Tissierellia</taxon>
        <taxon>Sedimentibacter</taxon>
    </lineage>
</organism>
<feature type="transmembrane region" description="Helical" evidence="1">
    <location>
        <begin position="12"/>
        <end position="38"/>
    </location>
</feature>
<keyword evidence="4" id="KW-1185">Reference proteome</keyword>
<evidence type="ECO:0000259" key="2">
    <source>
        <dbReference type="Pfam" id="PF07811"/>
    </source>
</evidence>
<keyword evidence="1" id="KW-1133">Transmembrane helix</keyword>
<keyword evidence="1" id="KW-0812">Transmembrane</keyword>
<sequence length="140" mass="15512">MKLKHMKKENGQAMVEFALVLPILLLFIGGIIDFGWIFHNQILVNNATREEARDIAIHYYTVKDDPDLETDTAANIKNKVGPVITSPSVSEIVAVPDGKEGYKVTVSFTGQMKVLTPILSTILGEEHTVKSVCTMRVENN</sequence>
<comment type="caution">
    <text evidence="3">The sequence shown here is derived from an EMBL/GenBank/DDBJ whole genome shotgun (WGS) entry which is preliminary data.</text>
</comment>
<keyword evidence="1" id="KW-0472">Membrane</keyword>
<proteinExistence type="predicted"/>
<name>A0A562J191_9FIRM</name>
<evidence type="ECO:0000313" key="4">
    <source>
        <dbReference type="Proteomes" id="UP000315343"/>
    </source>
</evidence>
<reference evidence="3 4" key="1">
    <citation type="submission" date="2019-07" db="EMBL/GenBank/DDBJ databases">
        <title>Genomic Encyclopedia of Type Strains, Phase I: the one thousand microbial genomes (KMG-I) project.</title>
        <authorList>
            <person name="Kyrpides N."/>
        </authorList>
    </citation>
    <scope>NUCLEOTIDE SEQUENCE [LARGE SCALE GENOMIC DNA]</scope>
    <source>
        <strain evidence="3 4">DSM 13558</strain>
    </source>
</reference>
<evidence type="ECO:0000313" key="3">
    <source>
        <dbReference type="EMBL" id="TWH77029.1"/>
    </source>
</evidence>
<feature type="domain" description="TadE-like" evidence="2">
    <location>
        <begin position="11"/>
        <end position="53"/>
    </location>
</feature>
<protein>
    <submittedName>
        <fullName evidence="3">TadE-like protein</fullName>
    </submittedName>
</protein>
<dbReference type="Proteomes" id="UP000315343">
    <property type="component" value="Unassembled WGS sequence"/>
</dbReference>
<dbReference type="InterPro" id="IPR012495">
    <property type="entry name" value="TadE-like_dom"/>
</dbReference>
<gene>
    <name evidence="3" type="ORF">LY60_03505</name>
</gene>
<accession>A0A562J191</accession>
<dbReference type="AlphaFoldDB" id="A0A562J191"/>
<evidence type="ECO:0000256" key="1">
    <source>
        <dbReference type="SAM" id="Phobius"/>
    </source>
</evidence>